<proteinExistence type="predicted"/>
<sequence length="423" mass="49551">MDTESFDHGEGFEYCDPDVDYEILYDNESYLENTSKIPSTPKTTTDKSIMTDHEYASKDFAFDERALNHAKNFVISTIEHLEQDESDINWLTPDDNLQSEVESMWTLPTDDINVIDYEIDGDSDKNQQLKTVLLEEIWSAVLRFLNKKTDMTKESNNNIEMNQTKQTNLPTYFGVRAALRVKKVNLHRLEKRNQYIDLITNQSEELGEALGSVVWRIRSEVCAQKKALETPNNLQEFYNAFPKPIKELFNYFVIFILQRKWEVVQRKFELPQSLSSNAEQYSLFDEYEFRVGMSDFTINELQKFEDIFSSLLDSGKSFDIFILWQEIKKDIKIGCQNSLIPTDRSLKSREEVLRNLTNQLLEAFSLQDPTQHQLFKETSQNTNEGFQRLFECYDIGKDQLKIIYKQDIEKSIPRDTSGRHAQN</sequence>
<feature type="non-terminal residue" evidence="1">
    <location>
        <position position="1"/>
    </location>
</feature>
<name>A0A9N9DSX8_9GLOM</name>
<gene>
    <name evidence="1" type="ORF">RFULGI_LOCUS8266</name>
</gene>
<protein>
    <submittedName>
        <fullName evidence="1">6973_t:CDS:1</fullName>
    </submittedName>
</protein>
<reference evidence="1" key="1">
    <citation type="submission" date="2021-06" db="EMBL/GenBank/DDBJ databases">
        <authorList>
            <person name="Kallberg Y."/>
            <person name="Tangrot J."/>
            <person name="Rosling A."/>
        </authorList>
    </citation>
    <scope>NUCLEOTIDE SEQUENCE</scope>
    <source>
        <strain evidence="1">IN212</strain>
    </source>
</reference>
<evidence type="ECO:0000313" key="1">
    <source>
        <dbReference type="EMBL" id="CAG8646353.1"/>
    </source>
</evidence>
<dbReference type="Proteomes" id="UP000789396">
    <property type="component" value="Unassembled WGS sequence"/>
</dbReference>
<organism evidence="1 2">
    <name type="scientific">Racocetra fulgida</name>
    <dbReference type="NCBI Taxonomy" id="60492"/>
    <lineage>
        <taxon>Eukaryota</taxon>
        <taxon>Fungi</taxon>
        <taxon>Fungi incertae sedis</taxon>
        <taxon>Mucoromycota</taxon>
        <taxon>Glomeromycotina</taxon>
        <taxon>Glomeromycetes</taxon>
        <taxon>Diversisporales</taxon>
        <taxon>Gigasporaceae</taxon>
        <taxon>Racocetra</taxon>
    </lineage>
</organism>
<dbReference type="OrthoDB" id="2437814at2759"/>
<accession>A0A9N9DSX8</accession>
<comment type="caution">
    <text evidence="1">The sequence shown here is derived from an EMBL/GenBank/DDBJ whole genome shotgun (WGS) entry which is preliminary data.</text>
</comment>
<dbReference type="AlphaFoldDB" id="A0A9N9DSX8"/>
<keyword evidence="2" id="KW-1185">Reference proteome</keyword>
<evidence type="ECO:0000313" key="2">
    <source>
        <dbReference type="Proteomes" id="UP000789396"/>
    </source>
</evidence>
<dbReference type="EMBL" id="CAJVPZ010013143">
    <property type="protein sequence ID" value="CAG8646353.1"/>
    <property type="molecule type" value="Genomic_DNA"/>
</dbReference>